<name>A0A3T0S1Z0_9ACTN</name>
<proteinExistence type="predicted"/>
<evidence type="ECO:0000313" key="2">
    <source>
        <dbReference type="EMBL" id="AZZ40395.1"/>
    </source>
</evidence>
<gene>
    <name evidence="2" type="ORF">C0Z10_12310</name>
</gene>
<protein>
    <submittedName>
        <fullName evidence="2">Uncharacterized protein</fullName>
    </submittedName>
</protein>
<reference evidence="3" key="1">
    <citation type="submission" date="2017-12" db="EMBL/GenBank/DDBJ databases">
        <title>Whole genome sequencing of Acidipropionibacterium jensenii strains JS279 and JS280.</title>
        <authorList>
            <person name="Deptula P."/>
            <person name="Laine P."/>
            <person name="Smolander O.-P."/>
            <person name="Paulin L."/>
            <person name="Auvinen P."/>
            <person name="Varmanen P."/>
        </authorList>
    </citation>
    <scope>NUCLEOTIDE SEQUENCE [LARGE SCALE GENOMIC DNA]</scope>
    <source>
        <strain evidence="3">JS280</strain>
    </source>
</reference>
<sequence length="124" mass="12650">MLLAASIAVKELPSSFATHTVPAGPVLGRLLAGPAALLADEVHPPAPVEAEHPAATATTAVATPATASRRPSFLPRVIDPLIPGTVHPPPSVVPAGRQEPCGGQESQRTMRCLQQPCSTGTEIA</sequence>
<dbReference type="KEGG" id="aji:C0Z10_12310"/>
<dbReference type="AlphaFoldDB" id="A0A3T0S1Z0"/>
<organism evidence="2 3">
    <name type="scientific">Acidipropionibacterium jensenii</name>
    <dbReference type="NCBI Taxonomy" id="1749"/>
    <lineage>
        <taxon>Bacteria</taxon>
        <taxon>Bacillati</taxon>
        <taxon>Actinomycetota</taxon>
        <taxon>Actinomycetes</taxon>
        <taxon>Propionibacteriales</taxon>
        <taxon>Propionibacteriaceae</taxon>
        <taxon>Acidipropionibacterium</taxon>
    </lineage>
</organism>
<accession>A0A3T0S1Z0</accession>
<dbReference type="Proteomes" id="UP000285875">
    <property type="component" value="Chromosome"/>
</dbReference>
<evidence type="ECO:0000313" key="3">
    <source>
        <dbReference type="Proteomes" id="UP000285875"/>
    </source>
</evidence>
<evidence type="ECO:0000256" key="1">
    <source>
        <dbReference type="SAM" id="MobiDB-lite"/>
    </source>
</evidence>
<dbReference type="EMBL" id="CP025570">
    <property type="protein sequence ID" value="AZZ40395.1"/>
    <property type="molecule type" value="Genomic_DNA"/>
</dbReference>
<feature type="region of interest" description="Disordered" evidence="1">
    <location>
        <begin position="79"/>
        <end position="109"/>
    </location>
</feature>